<dbReference type="GO" id="GO:0005509">
    <property type="term" value="F:calcium ion binding"/>
    <property type="evidence" value="ECO:0007669"/>
    <property type="project" value="InterPro"/>
</dbReference>
<dbReference type="eggNOG" id="ENOG502QSZS">
    <property type="taxonomic scope" value="Eukaryota"/>
</dbReference>
<dbReference type="PANTHER" id="PTHR47225">
    <property type="entry name" value="EF-HAND CALCIUM-BINDING DOMAIN-CONTAINING PROTEIN 12"/>
    <property type="match status" value="1"/>
</dbReference>
<dbReference type="Gene3D" id="1.10.238.10">
    <property type="entry name" value="EF-hand"/>
    <property type="match status" value="1"/>
</dbReference>
<dbReference type="OMA" id="RVIAHCF"/>
<evidence type="ECO:0000259" key="4">
    <source>
        <dbReference type="PROSITE" id="PS50222"/>
    </source>
</evidence>
<sequence length="577" mass="67158">MKPYFEAYGTHLLTLCPQGLCKSKTSADSESSSKARSFNPELVVAHCFKQFKQEDFHLPQSRRRVIIVPHTKEQLPFNPKPQPQAPPQPTYSFKAPEAEDIPEQPLDTKTWLSQRLKLRKELESFGNVERWLKNKPSCTPSEAKVLHSILREEHEAQSVVPLATTRVTKKKASQAWRKSVPLLHLPKPSALSTMYTYLHNRKIKILELFNKTDQSNNQRITREEFIVALRAVGVPLNSQELEDIMIYLSSLGKFNTITTDILASTYKQWSMAESGRSQQAVRESMYPAWEHDKGIPSLLKKQKVSPAPQPAKMDLLTVPMTNLQKEARPMTLEDMEDVGKRYRERRRRYKHTIPFIQYSERCRLVRSGNKHFDENCLPSTVHGNMGELINKSRRDNFLVYLQCWKLCESYGLPLTEDVLMKALLYPGDKIVFLKDQVRPIRQPGGYYSDFKLFTPNQSLLRSQGTSVAKKTDKKMPKKIKKIRFREFEELTRKLKEKRSSGQQQTHPNFFWPGHLLDKLRLYLPTVATDQSLALFSHVQHRPPAYPAMYHPNRWWPMRNMNYVTCAYYDGPKVYYIN</sequence>
<dbReference type="AlphaFoldDB" id="G3T5Y2"/>
<protein>
    <submittedName>
        <fullName evidence="5">EF-hand calcium binding domain 12</fullName>
    </submittedName>
</protein>
<feature type="compositionally biased region" description="Pro residues" evidence="3">
    <location>
        <begin position="78"/>
        <end position="89"/>
    </location>
</feature>
<feature type="region of interest" description="Disordered" evidence="3">
    <location>
        <begin position="71"/>
        <end position="90"/>
    </location>
</feature>
<dbReference type="PANTHER" id="PTHR47225:SF1">
    <property type="entry name" value="EF-HAND CALCIUM-BINDING DOMAIN-CONTAINING PROTEIN 12"/>
    <property type="match status" value="1"/>
</dbReference>
<dbReference type="InterPro" id="IPR002048">
    <property type="entry name" value="EF_hand_dom"/>
</dbReference>
<keyword evidence="1" id="KW-0479">Metal-binding</keyword>
<reference evidence="5" key="2">
    <citation type="submission" date="2025-08" db="UniProtKB">
        <authorList>
            <consortium name="Ensembl"/>
        </authorList>
    </citation>
    <scope>IDENTIFICATION</scope>
    <source>
        <strain evidence="5">Isolate ISIS603380</strain>
    </source>
</reference>
<reference evidence="5 6" key="1">
    <citation type="submission" date="2009-06" db="EMBL/GenBank/DDBJ databases">
        <title>The Genome Sequence of Loxodonta africana (African elephant).</title>
        <authorList>
            <person name="Di Palma F."/>
            <person name="Heiman D."/>
            <person name="Young S."/>
            <person name="Johnson J."/>
            <person name="Lander E.S."/>
            <person name="Lindblad-Toh K."/>
        </authorList>
    </citation>
    <scope>NUCLEOTIDE SEQUENCE [LARGE SCALE GENOMIC DNA]</scope>
    <source>
        <strain evidence="5 6">Isolate ISIS603380</strain>
    </source>
</reference>
<keyword evidence="6" id="KW-1185">Reference proteome</keyword>
<dbReference type="InterPro" id="IPR042847">
    <property type="entry name" value="EFC12"/>
</dbReference>
<organism evidence="5 6">
    <name type="scientific">Loxodonta africana</name>
    <name type="common">African elephant</name>
    <dbReference type="NCBI Taxonomy" id="9785"/>
    <lineage>
        <taxon>Eukaryota</taxon>
        <taxon>Metazoa</taxon>
        <taxon>Chordata</taxon>
        <taxon>Craniata</taxon>
        <taxon>Vertebrata</taxon>
        <taxon>Euteleostomi</taxon>
        <taxon>Mammalia</taxon>
        <taxon>Eutheria</taxon>
        <taxon>Afrotheria</taxon>
        <taxon>Proboscidea</taxon>
        <taxon>Elephantidae</taxon>
        <taxon>Loxodonta</taxon>
    </lineage>
</organism>
<name>G3T5Y2_LOXAF</name>
<dbReference type="Ensembl" id="ENSLAFT00000010606.3">
    <property type="protein sequence ID" value="ENSLAFP00000008881.3"/>
    <property type="gene ID" value="ENSLAFG00000010605.3"/>
</dbReference>
<dbReference type="Proteomes" id="UP000007646">
    <property type="component" value="Unassembled WGS sequence"/>
</dbReference>
<evidence type="ECO:0000313" key="6">
    <source>
        <dbReference type="Proteomes" id="UP000007646"/>
    </source>
</evidence>
<dbReference type="InterPro" id="IPR018247">
    <property type="entry name" value="EF_Hand_1_Ca_BS"/>
</dbReference>
<accession>G3T5Y2</accession>
<gene>
    <name evidence="5" type="primary">EFCAB12</name>
</gene>
<dbReference type="GeneTree" id="ENSGT00390000014874"/>
<dbReference type="SUPFAM" id="SSF47473">
    <property type="entry name" value="EF-hand"/>
    <property type="match status" value="1"/>
</dbReference>
<proteinExistence type="predicted"/>
<dbReference type="STRING" id="9785.ENSLAFP00000008881"/>
<evidence type="ECO:0000313" key="5">
    <source>
        <dbReference type="Ensembl" id="ENSLAFP00000008881.3"/>
    </source>
</evidence>
<reference evidence="5" key="3">
    <citation type="submission" date="2025-09" db="UniProtKB">
        <authorList>
            <consortium name="Ensembl"/>
        </authorList>
    </citation>
    <scope>IDENTIFICATION</scope>
    <source>
        <strain evidence="5">Isolate ISIS603380</strain>
    </source>
</reference>
<evidence type="ECO:0000256" key="2">
    <source>
        <dbReference type="ARBA" id="ARBA00022837"/>
    </source>
</evidence>
<dbReference type="PROSITE" id="PS00018">
    <property type="entry name" value="EF_HAND_1"/>
    <property type="match status" value="1"/>
</dbReference>
<dbReference type="InterPro" id="IPR011992">
    <property type="entry name" value="EF-hand-dom_pair"/>
</dbReference>
<feature type="domain" description="EF-hand" evidence="4">
    <location>
        <begin position="200"/>
        <end position="235"/>
    </location>
</feature>
<dbReference type="InParanoid" id="G3T5Y2"/>
<keyword evidence="2" id="KW-0106">Calcium</keyword>
<dbReference type="HOGENOM" id="CLU_034466_1_0_1"/>
<evidence type="ECO:0000256" key="3">
    <source>
        <dbReference type="SAM" id="MobiDB-lite"/>
    </source>
</evidence>
<evidence type="ECO:0000256" key="1">
    <source>
        <dbReference type="ARBA" id="ARBA00022723"/>
    </source>
</evidence>
<dbReference type="PROSITE" id="PS50222">
    <property type="entry name" value="EF_HAND_2"/>
    <property type="match status" value="1"/>
</dbReference>